<sequence>MFQLIPFPIVCVLLQLSSTQLTSASSLVNFSKAEDFWTILGVVPVLIDAAPPEILIVEYEGGLTVDGGNELTPAQVQNKPVKIQWSFQDGDLFTLCLVDPDAPSSTLPLLREFQHWIVVNIPGNEFLKGEALAVYLGSQPPPLSGLHRYTFLVYKQPMYLTCDEDRLRNPNLKGRGKFSIRKFAAKYKLGEPVAGNVFRARG</sequence>
<keyword evidence="1" id="KW-0732">Signal</keyword>
<dbReference type="PANTHER" id="PTHR11362">
    <property type="entry name" value="PHOSPHATIDYLETHANOLAMINE-BINDING PROTEIN"/>
    <property type="match status" value="1"/>
</dbReference>
<dbReference type="InterPro" id="IPR036610">
    <property type="entry name" value="PEBP-like_sf"/>
</dbReference>
<dbReference type="Pfam" id="PF01161">
    <property type="entry name" value="PBP"/>
    <property type="match status" value="1"/>
</dbReference>
<dbReference type="SUPFAM" id="SSF49777">
    <property type="entry name" value="PEBP-like"/>
    <property type="match status" value="1"/>
</dbReference>
<dbReference type="CDD" id="cd00866">
    <property type="entry name" value="PEBP_euk"/>
    <property type="match status" value="1"/>
</dbReference>
<proteinExistence type="predicted"/>
<name>A0A8J2S2J7_9CRUS</name>
<dbReference type="EMBL" id="CAKKLH010000319">
    <property type="protein sequence ID" value="CAH0111980.1"/>
    <property type="molecule type" value="Genomic_DNA"/>
</dbReference>
<organism evidence="2 3">
    <name type="scientific">Daphnia galeata</name>
    <dbReference type="NCBI Taxonomy" id="27404"/>
    <lineage>
        <taxon>Eukaryota</taxon>
        <taxon>Metazoa</taxon>
        <taxon>Ecdysozoa</taxon>
        <taxon>Arthropoda</taxon>
        <taxon>Crustacea</taxon>
        <taxon>Branchiopoda</taxon>
        <taxon>Diplostraca</taxon>
        <taxon>Cladocera</taxon>
        <taxon>Anomopoda</taxon>
        <taxon>Daphniidae</taxon>
        <taxon>Daphnia</taxon>
    </lineage>
</organism>
<dbReference type="AlphaFoldDB" id="A0A8J2S2J7"/>
<accession>A0A8J2S2J7</accession>
<dbReference type="OrthoDB" id="2506647at2759"/>
<gene>
    <name evidence="2" type="ORF">DGAL_LOCUS15637</name>
</gene>
<dbReference type="InterPro" id="IPR008914">
    <property type="entry name" value="PEBP"/>
</dbReference>
<reference evidence="2" key="1">
    <citation type="submission" date="2021-11" db="EMBL/GenBank/DDBJ databases">
        <authorList>
            <person name="Schell T."/>
        </authorList>
    </citation>
    <scope>NUCLEOTIDE SEQUENCE</scope>
    <source>
        <strain evidence="2">M5</strain>
    </source>
</reference>
<evidence type="ECO:0000313" key="2">
    <source>
        <dbReference type="EMBL" id="CAH0111980.1"/>
    </source>
</evidence>
<feature type="signal peptide" evidence="1">
    <location>
        <begin position="1"/>
        <end position="24"/>
    </location>
</feature>
<dbReference type="InterPro" id="IPR035810">
    <property type="entry name" value="PEBP_euk"/>
</dbReference>
<evidence type="ECO:0000256" key="1">
    <source>
        <dbReference type="SAM" id="SignalP"/>
    </source>
</evidence>
<dbReference type="Proteomes" id="UP000789390">
    <property type="component" value="Unassembled WGS sequence"/>
</dbReference>
<dbReference type="Gene3D" id="3.90.280.10">
    <property type="entry name" value="PEBP-like"/>
    <property type="match status" value="1"/>
</dbReference>
<dbReference type="PANTHER" id="PTHR11362:SF82">
    <property type="entry name" value="PHOSPHATIDYLETHANOLAMINE-BINDING PROTEIN 4"/>
    <property type="match status" value="1"/>
</dbReference>
<comment type="caution">
    <text evidence="2">The sequence shown here is derived from an EMBL/GenBank/DDBJ whole genome shotgun (WGS) entry which is preliminary data.</text>
</comment>
<protein>
    <submittedName>
        <fullName evidence="2">Uncharacterized protein</fullName>
    </submittedName>
</protein>
<evidence type="ECO:0000313" key="3">
    <source>
        <dbReference type="Proteomes" id="UP000789390"/>
    </source>
</evidence>
<feature type="chain" id="PRO_5035327416" evidence="1">
    <location>
        <begin position="25"/>
        <end position="202"/>
    </location>
</feature>
<keyword evidence="3" id="KW-1185">Reference proteome</keyword>